<dbReference type="Gene3D" id="1.25.40.10">
    <property type="entry name" value="Tetratricopeptide repeat domain"/>
    <property type="match status" value="3"/>
</dbReference>
<feature type="region of interest" description="Disordered" evidence="2">
    <location>
        <begin position="111"/>
        <end position="178"/>
    </location>
</feature>
<dbReference type="Gramene" id="OE9A080056T1">
    <property type="protein sequence ID" value="OE9A080056C1"/>
    <property type="gene ID" value="OE9A080056"/>
</dbReference>
<dbReference type="PANTHER" id="PTHR46284">
    <property type="entry name" value="PROTEIN KINESIN LIGHT CHAIN-RELATED 3"/>
    <property type="match status" value="1"/>
</dbReference>
<dbReference type="Proteomes" id="UP000594638">
    <property type="component" value="Unassembled WGS sequence"/>
</dbReference>
<dbReference type="OrthoDB" id="5986190at2759"/>
<reference evidence="3 4" key="1">
    <citation type="submission" date="2019-12" db="EMBL/GenBank/DDBJ databases">
        <authorList>
            <person name="Alioto T."/>
            <person name="Alioto T."/>
            <person name="Gomez Garrido J."/>
        </authorList>
    </citation>
    <scope>NUCLEOTIDE SEQUENCE [LARGE SCALE GENOMIC DNA]</scope>
</reference>
<dbReference type="SMART" id="SM00028">
    <property type="entry name" value="TPR"/>
    <property type="match status" value="10"/>
</dbReference>
<organism evidence="3 4">
    <name type="scientific">Olea europaea subsp. europaea</name>
    <dbReference type="NCBI Taxonomy" id="158383"/>
    <lineage>
        <taxon>Eukaryota</taxon>
        <taxon>Viridiplantae</taxon>
        <taxon>Streptophyta</taxon>
        <taxon>Embryophyta</taxon>
        <taxon>Tracheophyta</taxon>
        <taxon>Spermatophyta</taxon>
        <taxon>Magnoliopsida</taxon>
        <taxon>eudicotyledons</taxon>
        <taxon>Gunneridae</taxon>
        <taxon>Pentapetalae</taxon>
        <taxon>asterids</taxon>
        <taxon>lamiids</taxon>
        <taxon>Lamiales</taxon>
        <taxon>Oleaceae</taxon>
        <taxon>Oleeae</taxon>
        <taxon>Olea</taxon>
    </lineage>
</organism>
<dbReference type="Pfam" id="PF13424">
    <property type="entry name" value="TPR_12"/>
    <property type="match status" value="2"/>
</dbReference>
<dbReference type="InterPro" id="IPR011990">
    <property type="entry name" value="TPR-like_helical_dom_sf"/>
</dbReference>
<comment type="caution">
    <text evidence="3">The sequence shown here is derived from an EMBL/GenBank/DDBJ whole genome shotgun (WGS) entry which is preliminary data.</text>
</comment>
<keyword evidence="1" id="KW-0802">TPR repeat</keyword>
<evidence type="ECO:0000256" key="1">
    <source>
        <dbReference type="PROSITE-ProRule" id="PRU00339"/>
    </source>
</evidence>
<proteinExistence type="predicted"/>
<dbReference type="PANTHER" id="PTHR46284:SF1">
    <property type="entry name" value="PROTEIN KINESIN LIGHT CHAIN-RELATED 2"/>
    <property type="match status" value="1"/>
</dbReference>
<name>A0A8S0UGP9_OLEEU</name>
<evidence type="ECO:0000313" key="3">
    <source>
        <dbReference type="EMBL" id="CAA3016566.1"/>
    </source>
</evidence>
<gene>
    <name evidence="3" type="ORF">OLEA9_A080056</name>
</gene>
<feature type="repeat" description="TPR" evidence="1">
    <location>
        <begin position="417"/>
        <end position="450"/>
    </location>
</feature>
<dbReference type="AlphaFoldDB" id="A0A8S0UGP9"/>
<feature type="compositionally biased region" description="Basic and acidic residues" evidence="2">
    <location>
        <begin position="124"/>
        <end position="136"/>
    </location>
</feature>
<sequence>MPGYIMDRSNGEKEHSGQYAMENEIFNHTSTRSPSSTRSNETDSIDLAIEQVVDNSIEQLYHNVCDMQSSDLSPSRRSFLSYGEESRIDSELRYLAGDYCWDVEAKDEVESDKIQGDSVFEDENGSRDEKIGDMNKIRPASVKSISSTGASPKPSLSSKSLMNRPSNGKRNMKSSRKLNSVSSMNRALGLKMQNGTEDPSEAGYLGPYLLKQARELIASGDKPQKALNLALRAMKSFEISANAKPNLEYVMCMHIVASLYCRLGQHNSAIPVLERSVEIPDMDLGQNHALAKFAGCMQLGDTYAMLGQIENSILCYTAGLEIQRQVLGEKDPRFGDSCRYLAEAHVQAMQFEEAEKLCSMALDIHKENGVSASLEEAADRRLLGLIFESKGDYEGALEHYVLASMAMAANGQNANVAAIDCNIGDAYLSLAKYDEAIFSYQKALNMFKSIKGENHPLVASVFVRLAGLYNKIGKFSESKSYTKNALRIYSKPFPGCPAEEIASGLVDISAIYESMNEPDRALKLLQKAIKVYGNSPGQQSTIAGIEAQMGVLYYVLGSYSDSYNAFKNSVSKFRALGEKKSALFGIALNQMGLACVELYSINEAADLFEEARNILEAEYGPYHADTLGVYSNLAGTYDAMGRTADAIELLEYVVEMREEILGTANPDVDDEKQRLSLLLKDAGTVRNRKSKSLKTLFVNNSYNIMGLYRAFPDGVKLGTLVVQTLSPAMAVVVALAAARATIRVLEV</sequence>
<evidence type="ECO:0000313" key="4">
    <source>
        <dbReference type="Proteomes" id="UP000594638"/>
    </source>
</evidence>
<dbReference type="PROSITE" id="PS50005">
    <property type="entry name" value="TPR"/>
    <property type="match status" value="1"/>
</dbReference>
<protein>
    <submittedName>
        <fullName evidence="3">Tetratricopeptide repeat 28-like</fullName>
    </submittedName>
</protein>
<dbReference type="InterPro" id="IPR019734">
    <property type="entry name" value="TPR_rpt"/>
</dbReference>
<dbReference type="SUPFAM" id="SSF48452">
    <property type="entry name" value="TPR-like"/>
    <property type="match status" value="3"/>
</dbReference>
<feature type="compositionally biased region" description="Low complexity" evidence="2">
    <location>
        <begin position="151"/>
        <end position="161"/>
    </location>
</feature>
<dbReference type="EMBL" id="CACTIH010007628">
    <property type="protein sequence ID" value="CAA3016566.1"/>
    <property type="molecule type" value="Genomic_DNA"/>
</dbReference>
<evidence type="ECO:0000256" key="2">
    <source>
        <dbReference type="SAM" id="MobiDB-lite"/>
    </source>
</evidence>
<accession>A0A8S0UGP9</accession>
<dbReference type="Pfam" id="PF13181">
    <property type="entry name" value="TPR_8"/>
    <property type="match status" value="1"/>
</dbReference>
<keyword evidence="4" id="KW-1185">Reference proteome</keyword>